<evidence type="ECO:0000313" key="1">
    <source>
        <dbReference type="EMBL" id="KAF5871309.1"/>
    </source>
</evidence>
<dbReference type="GeneID" id="59261885"/>
<comment type="caution">
    <text evidence="1">The sequence shown here is derived from an EMBL/GenBank/DDBJ whole genome shotgun (WGS) entry which is preliminary data.</text>
</comment>
<dbReference type="EMBL" id="JABFCT010000012">
    <property type="protein sequence ID" value="KAF5871309.1"/>
    <property type="molecule type" value="Genomic_DNA"/>
</dbReference>
<dbReference type="OrthoDB" id="3549111at2759"/>
<reference evidence="1 2" key="1">
    <citation type="journal article" date="2020" name="Phytopathology">
        <title>A high-quality genome resource of Botrytis fragariae, a new and rapidly spreading fungal pathogen causing strawberry gray mold in the U.S.A.</title>
        <authorList>
            <person name="Wu Y."/>
            <person name="Saski C.A."/>
            <person name="Schnabel G."/>
            <person name="Xiao S."/>
            <person name="Hu M."/>
        </authorList>
    </citation>
    <scope>NUCLEOTIDE SEQUENCE [LARGE SCALE GENOMIC DNA]</scope>
    <source>
        <strain evidence="1 2">BVB16</strain>
    </source>
</reference>
<dbReference type="Proteomes" id="UP000531561">
    <property type="component" value="Unassembled WGS sequence"/>
</dbReference>
<gene>
    <name evidence="1" type="ORF">Bfra_007825</name>
</gene>
<sequence length="241" mass="26671">MYHASIQKHARIRHLARKGASRGSSQSLYPSLLKQSPVKQFTLASQSLPVPNDMAIDKDAIVNANISAHSVPNALHEDQTIILSDASTCAEVDPDTAIHHPYTVQARIKKLSSNTILSDHPDTLSDTSTSAEYDADAESESDITCVDLDKIASILWVEGPGFWVHDFALVRQFEEEKRIADMTGGGEECFAAEYVEKEENISEGIKAWIESRFSIGRKENLKKDGEEELAKEEGVRKLSDM</sequence>
<evidence type="ECO:0000313" key="2">
    <source>
        <dbReference type="Proteomes" id="UP000531561"/>
    </source>
</evidence>
<proteinExistence type="predicted"/>
<protein>
    <submittedName>
        <fullName evidence="1">Uncharacterized protein</fullName>
    </submittedName>
</protein>
<accession>A0A8H6APX0</accession>
<keyword evidence="2" id="KW-1185">Reference proteome</keyword>
<dbReference type="AlphaFoldDB" id="A0A8H6APX0"/>
<name>A0A8H6APX0_9HELO</name>
<dbReference type="RefSeq" id="XP_037190256.1">
    <property type="nucleotide sequence ID" value="XM_037338193.1"/>
</dbReference>
<organism evidence="1 2">
    <name type="scientific">Botrytis fragariae</name>
    <dbReference type="NCBI Taxonomy" id="1964551"/>
    <lineage>
        <taxon>Eukaryota</taxon>
        <taxon>Fungi</taxon>
        <taxon>Dikarya</taxon>
        <taxon>Ascomycota</taxon>
        <taxon>Pezizomycotina</taxon>
        <taxon>Leotiomycetes</taxon>
        <taxon>Helotiales</taxon>
        <taxon>Sclerotiniaceae</taxon>
        <taxon>Botrytis</taxon>
    </lineage>
</organism>